<keyword evidence="3" id="KW-1185">Reference proteome</keyword>
<feature type="region of interest" description="Disordered" evidence="1">
    <location>
        <begin position="67"/>
        <end position="123"/>
    </location>
</feature>
<evidence type="ECO:0000313" key="2">
    <source>
        <dbReference type="EMBL" id="EUN32013.1"/>
    </source>
</evidence>
<reference evidence="2 3" key="1">
    <citation type="journal article" date="2013" name="PLoS Genet.">
        <title>Comparative genome structure, secondary metabolite, and effector coding capacity across Cochliobolus pathogens.</title>
        <authorList>
            <person name="Condon B.J."/>
            <person name="Leng Y."/>
            <person name="Wu D."/>
            <person name="Bushley K.E."/>
            <person name="Ohm R.A."/>
            <person name="Otillar R."/>
            <person name="Martin J."/>
            <person name="Schackwitz W."/>
            <person name="Grimwood J."/>
            <person name="MohdZainudin N."/>
            <person name="Xue C."/>
            <person name="Wang R."/>
            <person name="Manning V.A."/>
            <person name="Dhillon B."/>
            <person name="Tu Z.J."/>
            <person name="Steffenson B.J."/>
            <person name="Salamov A."/>
            <person name="Sun H."/>
            <person name="Lowry S."/>
            <person name="LaButti K."/>
            <person name="Han J."/>
            <person name="Copeland A."/>
            <person name="Lindquist E."/>
            <person name="Barry K."/>
            <person name="Schmutz J."/>
            <person name="Baker S.E."/>
            <person name="Ciuffetti L.M."/>
            <person name="Grigoriev I.V."/>
            <person name="Zhong S."/>
            <person name="Turgeon B.G."/>
        </authorList>
    </citation>
    <scope>NUCLEOTIDE SEQUENCE [LARGE SCALE GENOMIC DNA]</scope>
    <source>
        <strain evidence="2 3">FI3</strain>
    </source>
</reference>
<feature type="non-terminal residue" evidence="2">
    <location>
        <position position="1"/>
    </location>
</feature>
<feature type="compositionally biased region" description="Low complexity" evidence="1">
    <location>
        <begin position="21"/>
        <end position="41"/>
    </location>
</feature>
<feature type="compositionally biased region" description="Basic residues" evidence="1">
    <location>
        <begin position="68"/>
        <end position="78"/>
    </location>
</feature>
<gene>
    <name evidence="2" type="ORF">COCVIDRAFT_86515</name>
</gene>
<evidence type="ECO:0000256" key="1">
    <source>
        <dbReference type="SAM" id="MobiDB-lite"/>
    </source>
</evidence>
<proteinExistence type="predicted"/>
<protein>
    <submittedName>
        <fullName evidence="2">Uncharacterized protein</fullName>
    </submittedName>
</protein>
<dbReference type="AlphaFoldDB" id="W7ENP9"/>
<name>W7ENP9_BIPV3</name>
<dbReference type="EMBL" id="KI968696">
    <property type="protein sequence ID" value="EUN32013.1"/>
    <property type="molecule type" value="Genomic_DNA"/>
</dbReference>
<feature type="region of interest" description="Disordered" evidence="1">
    <location>
        <begin position="1"/>
        <end position="46"/>
    </location>
</feature>
<accession>W7ENP9</accession>
<sequence length="123" mass="13149">DVSMAKVDMSREGADGEGALSSNAMTSSPSVPSSHTHTWHPAKLQNPASRRLGLYTAPRPCLSFATLHQRRRHGHTNRRSATDSTGTICPRDKALVGGGIGHGLRTYASPKPPTLPTRNAKAR</sequence>
<organism evidence="2 3">
    <name type="scientific">Bipolaris victoriae (strain FI3)</name>
    <name type="common">Victoria blight of oats agent</name>
    <name type="synonym">Cochliobolus victoriae</name>
    <dbReference type="NCBI Taxonomy" id="930091"/>
    <lineage>
        <taxon>Eukaryota</taxon>
        <taxon>Fungi</taxon>
        <taxon>Dikarya</taxon>
        <taxon>Ascomycota</taxon>
        <taxon>Pezizomycotina</taxon>
        <taxon>Dothideomycetes</taxon>
        <taxon>Pleosporomycetidae</taxon>
        <taxon>Pleosporales</taxon>
        <taxon>Pleosporineae</taxon>
        <taxon>Pleosporaceae</taxon>
        <taxon>Bipolaris</taxon>
    </lineage>
</organism>
<dbReference type="RefSeq" id="XP_014561595.1">
    <property type="nucleotide sequence ID" value="XM_014706109.1"/>
</dbReference>
<dbReference type="HOGENOM" id="CLU_2020642_0_0_1"/>
<evidence type="ECO:0000313" key="3">
    <source>
        <dbReference type="Proteomes" id="UP000054337"/>
    </source>
</evidence>
<dbReference type="GeneID" id="26258480"/>
<dbReference type="Proteomes" id="UP000054337">
    <property type="component" value="Unassembled WGS sequence"/>
</dbReference>